<dbReference type="Gene3D" id="2.60.120.620">
    <property type="entry name" value="q2cbj1_9rhob like domain"/>
    <property type="match status" value="1"/>
</dbReference>
<evidence type="ECO:0000313" key="9">
    <source>
        <dbReference type="Proteomes" id="UP001165060"/>
    </source>
</evidence>
<name>A0ABQ6N2T7_9STRA</name>
<dbReference type="PANTHER" id="PTHR10869">
    <property type="entry name" value="PROLYL 4-HYDROXYLASE ALPHA SUBUNIT"/>
    <property type="match status" value="1"/>
</dbReference>
<reference evidence="8 9" key="1">
    <citation type="journal article" date="2023" name="Commun. Biol.">
        <title>Genome analysis of Parmales, the sister group of diatoms, reveals the evolutionary specialization of diatoms from phago-mixotrophs to photoautotrophs.</title>
        <authorList>
            <person name="Ban H."/>
            <person name="Sato S."/>
            <person name="Yoshikawa S."/>
            <person name="Yamada K."/>
            <person name="Nakamura Y."/>
            <person name="Ichinomiya M."/>
            <person name="Sato N."/>
            <person name="Blanc-Mathieu R."/>
            <person name="Endo H."/>
            <person name="Kuwata A."/>
            <person name="Ogata H."/>
        </authorList>
    </citation>
    <scope>NUCLEOTIDE SEQUENCE [LARGE SCALE GENOMIC DNA]</scope>
</reference>
<evidence type="ECO:0000256" key="3">
    <source>
        <dbReference type="ARBA" id="ARBA00022964"/>
    </source>
</evidence>
<keyword evidence="2" id="KW-0479">Metal-binding</keyword>
<dbReference type="InterPro" id="IPR005123">
    <property type="entry name" value="Oxoglu/Fe-dep_dioxygenase_dom"/>
</dbReference>
<sequence length="523" mass="55406">MPKKKSKRRQQRDAQQAASQQAALDSASDDSSAPPSKRSKPLPADPIPPPPPSVLEYLSLLSSSSSSSSSSPPPILSPPFKPLRTILHPLIASLLTRYSLPDYPSLLTSSLSSKNWAQARLHLEALLLYLPLGCDGGRGIRQGTFQRWVRALDFCGAAGLRMELLGMVLKVQNMAGVGEGGGNAHDVKAAAEEAARALLEGEEGTSAGGVPVDAEEGGGEFQVVSPTASELALSLSNETIYVERPEGPLAPAADALTVVYSEAAAERRPPNHHPLVTWKAPPAVEPLFLAGSTAVTKHLIPSVPGAFLLLNVLSPAECDYIVATCERMGYKPDHPVHQDEPTGIDATEWLVTPDRKEGEDSVAALEREGEGCMLGVLQARVLGHMPEIGGGGAAGINPRWRAFRYGEGGIYRPHIDGSWTCAGEGSDGVYNNDVRGDRRSKLTFLMYLNDGFQGGGTTFYLPDLESEGGGVVRRAVQPVRGGCLVFPQGNVASLVHEGAEVVGGGPKYVVRTDVIYKDKSAAS</sequence>
<dbReference type="InterPro" id="IPR045054">
    <property type="entry name" value="P4HA-like"/>
</dbReference>
<comment type="caution">
    <text evidence="8">The sequence shown here is derived from an EMBL/GenBank/DDBJ whole genome shotgun (WGS) entry which is preliminary data.</text>
</comment>
<dbReference type="InterPro" id="IPR006620">
    <property type="entry name" value="Pro_4_hyd_alph"/>
</dbReference>
<evidence type="ECO:0000256" key="5">
    <source>
        <dbReference type="ARBA" id="ARBA00023004"/>
    </source>
</evidence>
<feature type="domain" description="Fe2OG dioxygenase" evidence="7">
    <location>
        <begin position="395"/>
        <end position="516"/>
    </location>
</feature>
<dbReference type="InterPro" id="IPR044862">
    <property type="entry name" value="Pro_4_hyd_alph_FE2OG_OXY"/>
</dbReference>
<keyword evidence="9" id="KW-1185">Reference proteome</keyword>
<organism evidence="8 9">
    <name type="scientific">Tetraparma gracilis</name>
    <dbReference type="NCBI Taxonomy" id="2962635"/>
    <lineage>
        <taxon>Eukaryota</taxon>
        <taxon>Sar</taxon>
        <taxon>Stramenopiles</taxon>
        <taxon>Ochrophyta</taxon>
        <taxon>Bolidophyceae</taxon>
        <taxon>Parmales</taxon>
        <taxon>Triparmaceae</taxon>
        <taxon>Tetraparma</taxon>
    </lineage>
</organism>
<evidence type="ECO:0000256" key="6">
    <source>
        <dbReference type="SAM" id="MobiDB-lite"/>
    </source>
</evidence>
<evidence type="ECO:0000256" key="4">
    <source>
        <dbReference type="ARBA" id="ARBA00023002"/>
    </source>
</evidence>
<evidence type="ECO:0000256" key="1">
    <source>
        <dbReference type="ARBA" id="ARBA00001961"/>
    </source>
</evidence>
<dbReference type="PANTHER" id="PTHR10869:SF247">
    <property type="entry name" value="FE2OG DIOXYGENASE DOMAIN-CONTAINING PROTEIN"/>
    <property type="match status" value="1"/>
</dbReference>
<evidence type="ECO:0000259" key="7">
    <source>
        <dbReference type="PROSITE" id="PS51471"/>
    </source>
</evidence>
<feature type="compositionally biased region" description="Low complexity" evidence="6">
    <location>
        <begin position="13"/>
        <end position="36"/>
    </location>
</feature>
<dbReference type="PROSITE" id="PS51471">
    <property type="entry name" value="FE2OG_OXY"/>
    <property type="match status" value="1"/>
</dbReference>
<gene>
    <name evidence="8" type="ORF">TeGR_g2010</name>
</gene>
<protein>
    <recommendedName>
        <fullName evidence="7">Fe2OG dioxygenase domain-containing protein</fullName>
    </recommendedName>
</protein>
<keyword evidence="3" id="KW-0223">Dioxygenase</keyword>
<dbReference type="Pfam" id="PF13640">
    <property type="entry name" value="2OG-FeII_Oxy_3"/>
    <property type="match status" value="1"/>
</dbReference>
<accession>A0ABQ6N2T7</accession>
<feature type="compositionally biased region" description="Pro residues" evidence="6">
    <location>
        <begin position="43"/>
        <end position="53"/>
    </location>
</feature>
<feature type="compositionally biased region" description="Basic residues" evidence="6">
    <location>
        <begin position="1"/>
        <end position="10"/>
    </location>
</feature>
<proteinExistence type="predicted"/>
<comment type="cofactor">
    <cofactor evidence="1">
        <name>L-ascorbate</name>
        <dbReference type="ChEBI" id="CHEBI:38290"/>
    </cofactor>
</comment>
<evidence type="ECO:0000313" key="8">
    <source>
        <dbReference type="EMBL" id="GMI38590.1"/>
    </source>
</evidence>
<dbReference type="Proteomes" id="UP001165060">
    <property type="component" value="Unassembled WGS sequence"/>
</dbReference>
<keyword evidence="5" id="KW-0408">Iron</keyword>
<dbReference type="EMBL" id="BRYB01000833">
    <property type="protein sequence ID" value="GMI38590.1"/>
    <property type="molecule type" value="Genomic_DNA"/>
</dbReference>
<feature type="region of interest" description="Disordered" evidence="6">
    <location>
        <begin position="1"/>
        <end position="53"/>
    </location>
</feature>
<evidence type="ECO:0000256" key="2">
    <source>
        <dbReference type="ARBA" id="ARBA00022723"/>
    </source>
</evidence>
<keyword evidence="4" id="KW-0560">Oxidoreductase</keyword>
<dbReference type="SMART" id="SM00702">
    <property type="entry name" value="P4Hc"/>
    <property type="match status" value="1"/>
</dbReference>